<accession>A0ABV0P6L3</accession>
<dbReference type="InterPro" id="IPR037359">
    <property type="entry name" value="NST/OST"/>
</dbReference>
<dbReference type="SUPFAM" id="SSF52540">
    <property type="entry name" value="P-loop containing nucleoside triphosphate hydrolases"/>
    <property type="match status" value="2"/>
</dbReference>
<comment type="caution">
    <text evidence="5">The sequence shown here is derived from an EMBL/GenBank/DDBJ whole genome shotgun (WGS) entry which is preliminary data.</text>
</comment>
<evidence type="ECO:0000259" key="4">
    <source>
        <dbReference type="Pfam" id="PF00685"/>
    </source>
</evidence>
<dbReference type="Gene3D" id="3.40.50.300">
    <property type="entry name" value="P-loop containing nucleotide triphosphate hydrolases"/>
    <property type="match status" value="2"/>
</dbReference>
<dbReference type="Pfam" id="PF00685">
    <property type="entry name" value="Sulfotransfer_1"/>
    <property type="match status" value="2"/>
</dbReference>
<dbReference type="EMBL" id="JAHRIO010061965">
    <property type="protein sequence ID" value="MEQ2179080.1"/>
    <property type="molecule type" value="Genomic_DNA"/>
</dbReference>
<dbReference type="PANTHER" id="PTHR10605">
    <property type="entry name" value="HEPARAN SULFATE SULFOTRANSFERASE"/>
    <property type="match status" value="1"/>
</dbReference>
<sequence>VHYFNVEEHYRQGLAWYRAQMPFTLPGQLTVEKTPGYFASPQVPARVWDMNPAVRLLLIVRDPAERLVSDYTQVLHNRLTQHKPYQPLEELLLRKGHINHGYKALQRSLYHLHLARWLEVFPREQIHVVDGDALIRDPFPELRKTERFLDLPPRINPSNFYFNITKGFYCLLSAGHDKCLDESKGRPHAPLSTQALQKLCRYFRKPNKHFFEMVHYFNVEEHYRQGLAWYRAQMPFTLPGQLTVEKTPGYFASPQVPARVWDMNPAVRLLLIVRDPAERLVSDYTQVLHNRLTQHKPYQPLEELLLRKGHINHGYKALQRSLYHLHLARWLEVFPREQIHVVDGDALIRDPFPELRKTERFLDLPPRINPSNFYFNITKGFYCLLSAGHDKCLDESKGRPHAPLSTQALQKLCRYFRKPNKHFFEMVGRSFSWC</sequence>
<evidence type="ECO:0000313" key="6">
    <source>
        <dbReference type="Proteomes" id="UP001476798"/>
    </source>
</evidence>
<comment type="similarity">
    <text evidence="3">Belongs to the sulfotransferase 1 family.</text>
</comment>
<evidence type="ECO:0000256" key="2">
    <source>
        <dbReference type="ARBA" id="ARBA00023180"/>
    </source>
</evidence>
<dbReference type="InterPro" id="IPR027417">
    <property type="entry name" value="P-loop_NTPase"/>
</dbReference>
<evidence type="ECO:0000313" key="5">
    <source>
        <dbReference type="EMBL" id="MEQ2179080.1"/>
    </source>
</evidence>
<keyword evidence="2" id="KW-0325">Glycoprotein</keyword>
<organism evidence="5 6">
    <name type="scientific">Goodea atripinnis</name>
    <dbReference type="NCBI Taxonomy" id="208336"/>
    <lineage>
        <taxon>Eukaryota</taxon>
        <taxon>Metazoa</taxon>
        <taxon>Chordata</taxon>
        <taxon>Craniata</taxon>
        <taxon>Vertebrata</taxon>
        <taxon>Euteleostomi</taxon>
        <taxon>Actinopterygii</taxon>
        <taxon>Neopterygii</taxon>
        <taxon>Teleostei</taxon>
        <taxon>Neoteleostei</taxon>
        <taxon>Acanthomorphata</taxon>
        <taxon>Ovalentaria</taxon>
        <taxon>Atherinomorphae</taxon>
        <taxon>Cyprinodontiformes</taxon>
        <taxon>Goodeidae</taxon>
        <taxon>Goodea</taxon>
    </lineage>
</organism>
<evidence type="ECO:0000256" key="1">
    <source>
        <dbReference type="ARBA" id="ARBA00022679"/>
    </source>
</evidence>
<dbReference type="PANTHER" id="PTHR10605:SF73">
    <property type="entry name" value="SULFOTRANSFERASE"/>
    <property type="match status" value="1"/>
</dbReference>
<gene>
    <name evidence="5" type="ORF">GOODEAATRI_020953</name>
</gene>
<keyword evidence="6" id="KW-1185">Reference proteome</keyword>
<feature type="non-terminal residue" evidence="5">
    <location>
        <position position="1"/>
    </location>
</feature>
<protein>
    <recommendedName>
        <fullName evidence="3">Sulfotransferase</fullName>
        <ecNumber evidence="3">2.8.2.-</ecNumber>
    </recommendedName>
</protein>
<name>A0ABV0P6L3_9TELE</name>
<dbReference type="EC" id="2.8.2.-" evidence="3"/>
<evidence type="ECO:0000256" key="3">
    <source>
        <dbReference type="RuleBase" id="RU361155"/>
    </source>
</evidence>
<proteinExistence type="inferred from homology"/>
<feature type="domain" description="Sulfotransferase" evidence="4">
    <location>
        <begin position="198"/>
        <end position="399"/>
    </location>
</feature>
<dbReference type="Proteomes" id="UP001476798">
    <property type="component" value="Unassembled WGS sequence"/>
</dbReference>
<dbReference type="InterPro" id="IPR000863">
    <property type="entry name" value="Sulfotransferase_dom"/>
</dbReference>
<feature type="domain" description="Sulfotransferase" evidence="4">
    <location>
        <begin position="3"/>
        <end position="186"/>
    </location>
</feature>
<keyword evidence="1 3" id="KW-0808">Transferase</keyword>
<reference evidence="5 6" key="1">
    <citation type="submission" date="2021-06" db="EMBL/GenBank/DDBJ databases">
        <authorList>
            <person name="Palmer J.M."/>
        </authorList>
    </citation>
    <scope>NUCLEOTIDE SEQUENCE [LARGE SCALE GENOMIC DNA]</scope>
    <source>
        <strain evidence="5 6">GA_2019</strain>
        <tissue evidence="5">Muscle</tissue>
    </source>
</reference>